<feature type="transmembrane region" description="Helical" evidence="1">
    <location>
        <begin position="12"/>
        <end position="33"/>
    </location>
</feature>
<dbReference type="EMBL" id="KV425673">
    <property type="protein sequence ID" value="KZT18543.1"/>
    <property type="molecule type" value="Genomic_DNA"/>
</dbReference>
<organism evidence="2 3">
    <name type="scientific">Neolentinus lepideus HHB14362 ss-1</name>
    <dbReference type="NCBI Taxonomy" id="1314782"/>
    <lineage>
        <taxon>Eukaryota</taxon>
        <taxon>Fungi</taxon>
        <taxon>Dikarya</taxon>
        <taxon>Basidiomycota</taxon>
        <taxon>Agaricomycotina</taxon>
        <taxon>Agaricomycetes</taxon>
        <taxon>Gloeophyllales</taxon>
        <taxon>Gloeophyllaceae</taxon>
        <taxon>Neolentinus</taxon>
    </lineage>
</organism>
<keyword evidence="1" id="KW-0472">Membrane</keyword>
<dbReference type="AlphaFoldDB" id="A0A165MMT0"/>
<reference evidence="2 3" key="1">
    <citation type="journal article" date="2016" name="Mol. Biol. Evol.">
        <title>Comparative Genomics of Early-Diverging Mushroom-Forming Fungi Provides Insights into the Origins of Lignocellulose Decay Capabilities.</title>
        <authorList>
            <person name="Nagy L.G."/>
            <person name="Riley R."/>
            <person name="Tritt A."/>
            <person name="Adam C."/>
            <person name="Daum C."/>
            <person name="Floudas D."/>
            <person name="Sun H."/>
            <person name="Yadav J.S."/>
            <person name="Pangilinan J."/>
            <person name="Larsson K.H."/>
            <person name="Matsuura K."/>
            <person name="Barry K."/>
            <person name="Labutti K."/>
            <person name="Kuo R."/>
            <person name="Ohm R.A."/>
            <person name="Bhattacharya S.S."/>
            <person name="Shirouzu T."/>
            <person name="Yoshinaga Y."/>
            <person name="Martin F.M."/>
            <person name="Grigoriev I.V."/>
            <person name="Hibbett D.S."/>
        </authorList>
    </citation>
    <scope>NUCLEOTIDE SEQUENCE [LARGE SCALE GENOMIC DNA]</scope>
    <source>
        <strain evidence="2 3">HHB14362 ss-1</strain>
    </source>
</reference>
<gene>
    <name evidence="2" type="ORF">NEOLEDRAFT_150567</name>
</gene>
<protein>
    <submittedName>
        <fullName evidence="2">Uncharacterized protein</fullName>
    </submittedName>
</protein>
<dbReference type="Proteomes" id="UP000076761">
    <property type="component" value="Unassembled WGS sequence"/>
</dbReference>
<accession>A0A165MMT0</accession>
<keyword evidence="3" id="KW-1185">Reference proteome</keyword>
<name>A0A165MMT0_9AGAM</name>
<dbReference type="InParanoid" id="A0A165MMT0"/>
<keyword evidence="1" id="KW-0812">Transmembrane</keyword>
<evidence type="ECO:0000313" key="2">
    <source>
        <dbReference type="EMBL" id="KZT18543.1"/>
    </source>
</evidence>
<sequence>MPAIRYMHGRTGYAVYMLCCAVVFIHSFAQSFISLRSFFSSRSFPVTFIINLLSDLSRPPLVCVCVGGLITHRR</sequence>
<evidence type="ECO:0000256" key="1">
    <source>
        <dbReference type="SAM" id="Phobius"/>
    </source>
</evidence>
<keyword evidence="1" id="KW-1133">Transmembrane helix</keyword>
<evidence type="ECO:0000313" key="3">
    <source>
        <dbReference type="Proteomes" id="UP000076761"/>
    </source>
</evidence>
<proteinExistence type="predicted"/>